<comment type="caution">
    <text evidence="1">The sequence shown here is derived from an EMBL/GenBank/DDBJ whole genome shotgun (WGS) entry which is preliminary data.</text>
</comment>
<proteinExistence type="predicted"/>
<name>A0ACC2WIL6_9TREE</name>
<accession>A0ACC2WIL6</accession>
<protein>
    <submittedName>
        <fullName evidence="1">Uncharacterized protein</fullName>
    </submittedName>
</protein>
<reference evidence="1" key="1">
    <citation type="submission" date="2023-04" db="EMBL/GenBank/DDBJ databases">
        <title>Draft Genome sequencing of Naganishia species isolated from polar environments using Oxford Nanopore Technology.</title>
        <authorList>
            <person name="Leo P."/>
            <person name="Venkateswaran K."/>
        </authorList>
    </citation>
    <scope>NUCLEOTIDE SEQUENCE</scope>
    <source>
        <strain evidence="1">MNA-CCFEE 5425</strain>
    </source>
</reference>
<keyword evidence="2" id="KW-1185">Reference proteome</keyword>
<dbReference type="Proteomes" id="UP001243375">
    <property type="component" value="Unassembled WGS sequence"/>
</dbReference>
<organism evidence="1 2">
    <name type="scientific">Naganishia vaughanmartiniae</name>
    <dbReference type="NCBI Taxonomy" id="1424756"/>
    <lineage>
        <taxon>Eukaryota</taxon>
        <taxon>Fungi</taxon>
        <taxon>Dikarya</taxon>
        <taxon>Basidiomycota</taxon>
        <taxon>Agaricomycotina</taxon>
        <taxon>Tremellomycetes</taxon>
        <taxon>Filobasidiales</taxon>
        <taxon>Filobasidiaceae</taxon>
        <taxon>Naganishia</taxon>
    </lineage>
</organism>
<dbReference type="EMBL" id="JASBWU010000033">
    <property type="protein sequence ID" value="KAJ9111030.1"/>
    <property type="molecule type" value="Genomic_DNA"/>
</dbReference>
<evidence type="ECO:0000313" key="2">
    <source>
        <dbReference type="Proteomes" id="UP001243375"/>
    </source>
</evidence>
<sequence length="541" mass="59956">MSPSAENRNPVTNFLEQDPIGRATSSNVPPAEPVSVNGQERLATTTLYGELSFIGINPPSEGENGGKDLLQRGDGPSLSVRSTRKEPTNPVMAKLGEMMSNLYRDDNPNGIISLGVAENSLMAKVIKQFYGDAFGKYFREADLTYGDSMFASQRLTKSLVGFYNHYFQPHYKVEGSQIATGNGVYATMNHLLHVLINPGEAILTSAPYYLGFDAMCTKRCGGVLVGVPMDIDADGWESEGDVEARMERAWKEAEKRGLKVKAVIVTNPGNPIGRTLERDTLLAYCRFAEKRNLHLISDEIYALSVFDNPKLPNAVPFTSILNIDVERELGKTFSKKRLHVLHGMSKDFCSNGLRFGTLISQHNPECIRAVMSIALFMKVSSPADTLFYAMLSSPSPNLPSSESCSTENTIQAIKSATDAIDPIRPSQIEDSFAAWFIAENRRRLTDSAGYMTQWFTDRGFNVYPANAGHFLWVDFAGKVGWDTWAKELDGFHGVFEQRVYIAPGSVFHSAKPGKMRVSFTVERKLMDQALARLDKFLSMKT</sequence>
<evidence type="ECO:0000313" key="1">
    <source>
        <dbReference type="EMBL" id="KAJ9111030.1"/>
    </source>
</evidence>
<gene>
    <name evidence="1" type="ORF">QFC22_006626</name>
</gene>